<dbReference type="WBParaSite" id="TCLT_0000299601-mRNA-1">
    <property type="protein sequence ID" value="TCLT_0000299601-mRNA-1"/>
    <property type="gene ID" value="TCLT_0000299601"/>
</dbReference>
<dbReference type="OrthoDB" id="40579at2759"/>
<keyword evidence="4" id="KW-1185">Reference proteome</keyword>
<proteinExistence type="predicted"/>
<evidence type="ECO:0000259" key="2">
    <source>
        <dbReference type="PROSITE" id="PS50157"/>
    </source>
</evidence>
<dbReference type="STRING" id="103827.A0A0N5CRZ6"/>
<dbReference type="SUPFAM" id="SSF57667">
    <property type="entry name" value="beta-beta-alpha zinc fingers"/>
    <property type="match status" value="1"/>
</dbReference>
<dbReference type="Gene3D" id="3.30.160.60">
    <property type="entry name" value="Classic Zinc Finger"/>
    <property type="match status" value="1"/>
</dbReference>
<reference evidence="3 4" key="2">
    <citation type="submission" date="2018-11" db="EMBL/GenBank/DDBJ databases">
        <authorList>
            <consortium name="Pathogen Informatics"/>
        </authorList>
    </citation>
    <scope>NUCLEOTIDE SEQUENCE [LARGE SCALE GENOMIC DNA]</scope>
</reference>
<gene>
    <name evidence="3" type="ORF">TCLT_LOCUS2997</name>
</gene>
<protein>
    <submittedName>
        <fullName evidence="5">C2H2-type domain-containing protein</fullName>
    </submittedName>
</protein>
<evidence type="ECO:0000313" key="5">
    <source>
        <dbReference type="WBParaSite" id="TCLT_0000299601-mRNA-1"/>
    </source>
</evidence>
<evidence type="ECO:0000256" key="1">
    <source>
        <dbReference type="PROSITE-ProRule" id="PRU00042"/>
    </source>
</evidence>
<keyword evidence="1" id="KW-0862">Zinc</keyword>
<dbReference type="EMBL" id="UYYF01000872">
    <property type="protein sequence ID" value="VDM99241.1"/>
    <property type="molecule type" value="Genomic_DNA"/>
</dbReference>
<dbReference type="Proteomes" id="UP000276776">
    <property type="component" value="Unassembled WGS sequence"/>
</dbReference>
<dbReference type="PROSITE" id="PS50157">
    <property type="entry name" value="ZINC_FINGER_C2H2_2"/>
    <property type="match status" value="1"/>
</dbReference>
<accession>A0A0N5CRZ6</accession>
<dbReference type="OMA" id="TRYQLMQ"/>
<dbReference type="GO" id="GO:0008270">
    <property type="term" value="F:zinc ion binding"/>
    <property type="evidence" value="ECO:0007669"/>
    <property type="project" value="UniProtKB-KW"/>
</dbReference>
<reference evidence="5" key="1">
    <citation type="submission" date="2017-02" db="UniProtKB">
        <authorList>
            <consortium name="WormBaseParasite"/>
        </authorList>
    </citation>
    <scope>IDENTIFICATION</scope>
</reference>
<dbReference type="InterPro" id="IPR036236">
    <property type="entry name" value="Znf_C2H2_sf"/>
</dbReference>
<keyword evidence="1" id="KW-0479">Metal-binding</keyword>
<dbReference type="InterPro" id="IPR013087">
    <property type="entry name" value="Znf_C2H2_type"/>
</dbReference>
<dbReference type="AlphaFoldDB" id="A0A0N5CRZ6"/>
<name>A0A0N5CRZ6_THECL</name>
<keyword evidence="1" id="KW-0863">Zinc-finger</keyword>
<evidence type="ECO:0000313" key="3">
    <source>
        <dbReference type="EMBL" id="VDM99241.1"/>
    </source>
</evidence>
<organism evidence="5">
    <name type="scientific">Thelazia callipaeda</name>
    <name type="common">Oriental eyeworm</name>
    <name type="synonym">Parasitic nematode</name>
    <dbReference type="NCBI Taxonomy" id="103827"/>
    <lineage>
        <taxon>Eukaryota</taxon>
        <taxon>Metazoa</taxon>
        <taxon>Ecdysozoa</taxon>
        <taxon>Nematoda</taxon>
        <taxon>Chromadorea</taxon>
        <taxon>Rhabditida</taxon>
        <taxon>Spirurina</taxon>
        <taxon>Spiruromorpha</taxon>
        <taxon>Thelazioidea</taxon>
        <taxon>Thelaziidae</taxon>
        <taxon>Thelazia</taxon>
    </lineage>
</organism>
<feature type="domain" description="C2H2-type" evidence="2">
    <location>
        <begin position="199"/>
        <end position="223"/>
    </location>
</feature>
<evidence type="ECO:0000313" key="4">
    <source>
        <dbReference type="Proteomes" id="UP000276776"/>
    </source>
</evidence>
<sequence>MMKSKAYLIASLLDDCDDRKMKVNCDSEDEPLELTSREKIDRDVTGCSHQEEQMMHKFLGTPCRDLVPLPMMRHEMRILSDNILPQSLPYRLPLPLHLQGLSPYNLINLQYSTRTQLIQMQQAVGQQWSSSSATPPSSSLSSLSLPLPSSSSSSISPVPLANSHMIPSGEINFKFRRNLHHRQHHYRVLNDNQSNIKKYRCDICEKTFSRSNTLVTHKVYSSL</sequence>